<gene>
    <name evidence="3" type="ORF">JS533_010125</name>
</gene>
<evidence type="ECO:0000256" key="2">
    <source>
        <dbReference type="SAM" id="Phobius"/>
    </source>
</evidence>
<accession>A0ABS9VXS5</accession>
<keyword evidence="2" id="KW-0472">Membrane</keyword>
<proteinExistence type="predicted"/>
<dbReference type="Gene3D" id="3.30.565.10">
    <property type="entry name" value="Histidine kinase-like ATPase, C-terminal domain"/>
    <property type="match status" value="1"/>
</dbReference>
<sequence>MADVAELIASMSTGLDKCRKIAVERVFRPRNIMAFIAVVAAGLTIAEMAIYPAQLLATTVLSVVHVACVLAMPWKPRPMAMAVAVTFMACCLLPDTGGSSLLFGTFLAVAVLGLYAKSWTGWLWPIVICVVRWTKFVADGIGVDGYATLLMVFVGLYAVGRTLSWRDAAGRAERDRLRYEQARQRLESMRRDQLAASRIHDAVTNNLAYMAMRLDYERSRETDTERIAMLDDLHRRAIDTLGEVRTVIDMLDGDDTGDGNVADGNGGRNFDRNSDENAANTDVNIGDNAAGDTVNTVDSARPDSFAERIRNEMTRGDQYLARLGFSGDSTLVDVRLLIDDPLPDGRAERLDEVVALLRELYTNIAVHGDRAGTYKVVVRRNVDTLIVDQVNDIATHSPLPDKPHSGKGLSLHRDRFATLGGTIHTSAEDGTWILHATMPLAKHAA</sequence>
<reference evidence="3 4" key="2">
    <citation type="journal article" date="2021" name="Syst. Appl. Microbiol.">
        <title>Phylogenetic classification of ten novel species belonging to the genus Bifidobacterium comprising B. phasiani sp. nov., B. pongonis sp. nov., B. saguinibicoloris sp. nov., B. colobi sp. nov., B. simiiventris sp. nov., B. santillanense sp. nov., B. miconis sp. nov., B. amazonense sp. nov., B. pluvialisilvae sp. nov., and B. miconisargentati sp. nov.</title>
        <authorList>
            <person name="Lugli G.A."/>
            <person name="Calvete-Torre I."/>
            <person name="Alessandri G."/>
            <person name="Milani C."/>
            <person name="Turroni F."/>
            <person name="Laiolo P."/>
            <person name="Ossiprandi M.C."/>
            <person name="Margolles A."/>
            <person name="Ruiz L."/>
            <person name="Ventura M."/>
        </authorList>
    </citation>
    <scope>NUCLEOTIDE SEQUENCE [LARGE SCALE GENOMIC DNA]</scope>
    <source>
        <strain evidence="3 4">MA1</strain>
    </source>
</reference>
<keyword evidence="2" id="KW-0812">Transmembrane</keyword>
<protein>
    <recommendedName>
        <fullName evidence="5">Histidine kinase</fullName>
    </recommendedName>
</protein>
<feature type="region of interest" description="Disordered" evidence="1">
    <location>
        <begin position="254"/>
        <end position="298"/>
    </location>
</feature>
<dbReference type="InterPro" id="IPR036890">
    <property type="entry name" value="HATPase_C_sf"/>
</dbReference>
<comment type="caution">
    <text evidence="3">The sequence shown here is derived from an EMBL/GenBank/DDBJ whole genome shotgun (WGS) entry which is preliminary data.</text>
</comment>
<evidence type="ECO:0000256" key="1">
    <source>
        <dbReference type="SAM" id="MobiDB-lite"/>
    </source>
</evidence>
<dbReference type="EMBL" id="JAFEJT020000047">
    <property type="protein sequence ID" value="MCH9276620.1"/>
    <property type="molecule type" value="Genomic_DNA"/>
</dbReference>
<evidence type="ECO:0000313" key="3">
    <source>
        <dbReference type="EMBL" id="MCH9276620.1"/>
    </source>
</evidence>
<keyword evidence="4" id="KW-1185">Reference proteome</keyword>
<dbReference type="RefSeq" id="WP_241514299.1">
    <property type="nucleotide sequence ID" value="NZ_JAFEJT020000047.1"/>
</dbReference>
<feature type="transmembrane region" description="Helical" evidence="2">
    <location>
        <begin position="86"/>
        <end position="116"/>
    </location>
</feature>
<feature type="transmembrane region" description="Helical" evidence="2">
    <location>
        <begin position="32"/>
        <end position="50"/>
    </location>
</feature>
<keyword evidence="2" id="KW-1133">Transmembrane helix</keyword>
<evidence type="ECO:0008006" key="5">
    <source>
        <dbReference type="Google" id="ProtNLM"/>
    </source>
</evidence>
<name>A0ABS9VXS5_9BIFI</name>
<evidence type="ECO:0000313" key="4">
    <source>
        <dbReference type="Proteomes" id="UP000710815"/>
    </source>
</evidence>
<reference evidence="3 4" key="1">
    <citation type="journal article" date="2021" name="Environ. Microbiol.">
        <title>Genetic insights into the dark matter of the mammalian gut microbiota through targeted genome reconstruction.</title>
        <authorList>
            <person name="Lugli G.A."/>
            <person name="Alessandri G."/>
            <person name="Milani C."/>
            <person name="Viappiani A."/>
            <person name="Fontana F."/>
            <person name="Tarracchini C."/>
            <person name="Mancabelli L."/>
            <person name="Argentini C."/>
            <person name="Ruiz L."/>
            <person name="Margolles A."/>
            <person name="van Sinderen D."/>
            <person name="Turroni F."/>
            <person name="Ventura M."/>
        </authorList>
    </citation>
    <scope>NUCLEOTIDE SEQUENCE [LARGE SCALE GENOMIC DNA]</scope>
    <source>
        <strain evidence="3 4">MA1</strain>
    </source>
</reference>
<organism evidence="3 4">
    <name type="scientific">Bifidobacterium amazonense</name>
    <dbReference type="NCBI Taxonomy" id="2809027"/>
    <lineage>
        <taxon>Bacteria</taxon>
        <taxon>Bacillati</taxon>
        <taxon>Actinomycetota</taxon>
        <taxon>Actinomycetes</taxon>
        <taxon>Bifidobacteriales</taxon>
        <taxon>Bifidobacteriaceae</taxon>
        <taxon>Bifidobacterium</taxon>
    </lineage>
</organism>
<dbReference type="Proteomes" id="UP000710815">
    <property type="component" value="Unassembled WGS sequence"/>
</dbReference>
<feature type="transmembrane region" description="Helical" evidence="2">
    <location>
        <begin position="136"/>
        <end position="159"/>
    </location>
</feature>
<feature type="transmembrane region" description="Helical" evidence="2">
    <location>
        <begin position="56"/>
        <end position="74"/>
    </location>
</feature>